<dbReference type="Pfam" id="PF00106">
    <property type="entry name" value="adh_short"/>
    <property type="match status" value="1"/>
</dbReference>
<organism evidence="3">
    <name type="scientific">marine sediment metagenome</name>
    <dbReference type="NCBI Taxonomy" id="412755"/>
    <lineage>
        <taxon>unclassified sequences</taxon>
        <taxon>metagenomes</taxon>
        <taxon>ecological metagenomes</taxon>
    </lineage>
</organism>
<dbReference type="SUPFAM" id="SSF51735">
    <property type="entry name" value="NAD(P)-binding Rossmann-fold domains"/>
    <property type="match status" value="1"/>
</dbReference>
<dbReference type="InterPro" id="IPR002347">
    <property type="entry name" value="SDR_fam"/>
</dbReference>
<comment type="caution">
    <text evidence="3">The sequence shown here is derived from an EMBL/GenBank/DDBJ whole genome shotgun (WGS) entry which is preliminary data.</text>
</comment>
<evidence type="ECO:0008006" key="4">
    <source>
        <dbReference type="Google" id="ProtNLM"/>
    </source>
</evidence>
<gene>
    <name evidence="3" type="ORF">S01H1_12280</name>
</gene>
<dbReference type="PANTHER" id="PTHR44169:SF6">
    <property type="entry name" value="NADPH-DEPENDENT 1-ACYLDIHYDROXYACETONE PHOSPHATE REDUCTASE"/>
    <property type="match status" value="1"/>
</dbReference>
<evidence type="ECO:0000256" key="2">
    <source>
        <dbReference type="ARBA" id="ARBA00023002"/>
    </source>
</evidence>
<name>X0RFQ7_9ZZZZ</name>
<dbReference type="PANTHER" id="PTHR44169">
    <property type="entry name" value="NADPH-DEPENDENT 1-ACYLDIHYDROXYACETONE PHOSPHATE REDUCTASE"/>
    <property type="match status" value="1"/>
</dbReference>
<dbReference type="GO" id="GO:0016491">
    <property type="term" value="F:oxidoreductase activity"/>
    <property type="evidence" value="ECO:0007669"/>
    <property type="project" value="UniProtKB-KW"/>
</dbReference>
<evidence type="ECO:0000313" key="3">
    <source>
        <dbReference type="EMBL" id="GAF67598.1"/>
    </source>
</evidence>
<dbReference type="AlphaFoldDB" id="X0RFQ7"/>
<reference evidence="3" key="1">
    <citation type="journal article" date="2014" name="Front. Microbiol.">
        <title>High frequency of phylogenetically diverse reductive dehalogenase-homologous genes in deep subseafloor sedimentary metagenomes.</title>
        <authorList>
            <person name="Kawai M."/>
            <person name="Futagami T."/>
            <person name="Toyoda A."/>
            <person name="Takaki Y."/>
            <person name="Nishi S."/>
            <person name="Hori S."/>
            <person name="Arai W."/>
            <person name="Tsubouchi T."/>
            <person name="Morono Y."/>
            <person name="Uchiyama I."/>
            <person name="Ito T."/>
            <person name="Fujiyama A."/>
            <person name="Inagaki F."/>
            <person name="Takami H."/>
        </authorList>
    </citation>
    <scope>NUCLEOTIDE SEQUENCE</scope>
    <source>
        <strain evidence="3">Expedition CK06-06</strain>
    </source>
</reference>
<dbReference type="InterPro" id="IPR036291">
    <property type="entry name" value="NAD(P)-bd_dom_sf"/>
</dbReference>
<dbReference type="PRINTS" id="PR00081">
    <property type="entry name" value="GDHRDH"/>
</dbReference>
<dbReference type="PROSITE" id="PS00061">
    <property type="entry name" value="ADH_SHORT"/>
    <property type="match status" value="1"/>
</dbReference>
<keyword evidence="2" id="KW-0560">Oxidoreductase</keyword>
<proteinExistence type="inferred from homology"/>
<feature type="non-terminal residue" evidence="3">
    <location>
        <position position="1"/>
    </location>
</feature>
<dbReference type="Gene3D" id="3.40.50.720">
    <property type="entry name" value="NAD(P)-binding Rossmann-like Domain"/>
    <property type="match status" value="1"/>
</dbReference>
<dbReference type="InterPro" id="IPR020904">
    <property type="entry name" value="Sc_DH/Rdtase_CS"/>
</dbReference>
<comment type="similarity">
    <text evidence="1">Belongs to the short-chain dehydrogenases/reductases (SDR) family.</text>
</comment>
<sequence>NMRHLFEVNTFAPMALIKALLPQMKKRGSGRIINIVSCAGRVPIPTVGIYGGSKSALAIMSNTMRLELEPRGIDIINIYAGTVDTAFEENALREEERPGLCPKDRCGEPRFTIAQKVLEAAAGRSLARSRRQMVFNHSAHLAATCGSQDGLATG</sequence>
<evidence type="ECO:0000256" key="1">
    <source>
        <dbReference type="ARBA" id="ARBA00006484"/>
    </source>
</evidence>
<accession>X0RFQ7</accession>
<protein>
    <recommendedName>
        <fullName evidence="4">Short-chain dehydrogenase/reductase SDR</fullName>
    </recommendedName>
</protein>
<dbReference type="EMBL" id="BARS01006291">
    <property type="protein sequence ID" value="GAF67598.1"/>
    <property type="molecule type" value="Genomic_DNA"/>
</dbReference>